<evidence type="ECO:0000313" key="2">
    <source>
        <dbReference type="Proteomes" id="UP000515442"/>
    </source>
</evidence>
<dbReference type="Proteomes" id="UP000515442">
    <property type="component" value="Chromosome"/>
</dbReference>
<accession>A0A6S5D2N6</accession>
<protein>
    <submittedName>
        <fullName evidence="1">Uncharacterized protein</fullName>
    </submittedName>
</protein>
<dbReference type="EMBL" id="AP022038">
    <property type="protein sequence ID" value="BBR39389.1"/>
    <property type="molecule type" value="Genomic_DNA"/>
</dbReference>
<reference evidence="1 2" key="1">
    <citation type="submission" date="2019-12" db="EMBL/GenBank/DDBJ databases">
        <title>complete genome sequences of Aeromonas veronii str. WP3-W19-ESBL-03 isolated from wastewater treatment plant effluent.</title>
        <authorList>
            <person name="Sekizuka T."/>
            <person name="Itokawa K."/>
            <person name="Yatsu K."/>
            <person name="Inamine Y."/>
            <person name="Kuroda M."/>
        </authorList>
    </citation>
    <scope>NUCLEOTIDE SEQUENCE [LARGE SCALE GENOMIC DNA]</scope>
    <source>
        <strain evidence="1 2">WP3-W19-ESBL-03</strain>
    </source>
</reference>
<organism evidence="1 2">
    <name type="scientific">Aeromonas veronii</name>
    <dbReference type="NCBI Taxonomy" id="654"/>
    <lineage>
        <taxon>Bacteria</taxon>
        <taxon>Pseudomonadati</taxon>
        <taxon>Pseudomonadota</taxon>
        <taxon>Gammaproteobacteria</taxon>
        <taxon>Aeromonadales</taxon>
        <taxon>Aeromonadaceae</taxon>
        <taxon>Aeromonas</taxon>
    </lineage>
</organism>
<name>A0A6S5D2N6_AERVE</name>
<gene>
    <name evidence="1" type="ORF">WP3W19E03_19140</name>
</gene>
<sequence length="553" mass="59893">MALLSRAGLFRFCLSEIPMPVLDIVTMRGTMPRVEPHLLSDEVAVIARDCHFDHGVISPLEDDSSTGMELPTVPITLFRYGQHWFAWNKVVEAIRSPIAQDQYGRVYYTDGEYPKVTHAQIATGGSNRPTAWYRLGIPAPGVPVGVGTITPPVGGVDDDLTDDETRFYVDTFVTAMGEEGSPGPVSGKVNIGIPGSSVALMLSPPNAQNSNITKRRIYRSVSGGGLADYLLVVELPIAQASFVDTRADGELGAVLETYDYTMPPDGMRGICQMANGMCAGFAGNSLYLCEPYLPYAWPEKYRLTTEHDIVAIAAIDTTLVIGTKGYPYLAQGVSPASVTTQKLSQLPQACISGRSMVAMDGVVLYASPDGLVGIGASGGQVVTEGIITRSQWRAMQPDTMRAWHHEGKYVAITDTHGFIFDPKSGDLRELTNRWDAAVSDMESDSLFVAKGRSLQVWRGGSASNGQFIWRSKLFMVPEGTSFNCCRVLAQDVGLVGIKLFVDGEQVMELSPGNLVPGAFRLPPVRGRFWQIEVFGTSVVSRITLASSMAEMVI</sequence>
<evidence type="ECO:0000313" key="1">
    <source>
        <dbReference type="EMBL" id="BBR39389.1"/>
    </source>
</evidence>
<proteinExistence type="predicted"/>
<dbReference type="AlphaFoldDB" id="A0A6S5D2N6"/>